<gene>
    <name evidence="1" type="ORF">Ciccas_000169</name>
</gene>
<comment type="caution">
    <text evidence="1">The sequence shown here is derived from an EMBL/GenBank/DDBJ whole genome shotgun (WGS) entry which is preliminary data.</text>
</comment>
<proteinExistence type="predicted"/>
<organism evidence="1 2">
    <name type="scientific">Cichlidogyrus casuarinus</name>
    <dbReference type="NCBI Taxonomy" id="1844966"/>
    <lineage>
        <taxon>Eukaryota</taxon>
        <taxon>Metazoa</taxon>
        <taxon>Spiralia</taxon>
        <taxon>Lophotrochozoa</taxon>
        <taxon>Platyhelminthes</taxon>
        <taxon>Monogenea</taxon>
        <taxon>Monopisthocotylea</taxon>
        <taxon>Dactylogyridea</taxon>
        <taxon>Ancyrocephalidae</taxon>
        <taxon>Cichlidogyrus</taxon>
    </lineage>
</organism>
<evidence type="ECO:0000313" key="2">
    <source>
        <dbReference type="Proteomes" id="UP001626550"/>
    </source>
</evidence>
<protein>
    <submittedName>
        <fullName evidence="1">Uncharacterized protein</fullName>
    </submittedName>
</protein>
<dbReference type="EMBL" id="JBJKFK010000009">
    <property type="protein sequence ID" value="KAL3321136.1"/>
    <property type="molecule type" value="Genomic_DNA"/>
</dbReference>
<keyword evidence="2" id="KW-1185">Reference proteome</keyword>
<accession>A0ABD2QNN2</accession>
<dbReference type="Proteomes" id="UP001626550">
    <property type="component" value="Unassembled WGS sequence"/>
</dbReference>
<evidence type="ECO:0000313" key="1">
    <source>
        <dbReference type="EMBL" id="KAL3321136.1"/>
    </source>
</evidence>
<name>A0ABD2QNN2_9PLAT</name>
<dbReference type="AlphaFoldDB" id="A0ABD2QNN2"/>
<reference evidence="1 2" key="1">
    <citation type="submission" date="2024-11" db="EMBL/GenBank/DDBJ databases">
        <title>Adaptive evolution of stress response genes in parasites aligns with host niche diversity.</title>
        <authorList>
            <person name="Hahn C."/>
            <person name="Resl P."/>
        </authorList>
    </citation>
    <scope>NUCLEOTIDE SEQUENCE [LARGE SCALE GENOMIC DNA]</scope>
    <source>
        <strain evidence="1">EGGRZ-B1_66</strain>
        <tissue evidence="1">Body</tissue>
    </source>
</reference>
<sequence length="246" mass="25788">MRLYLLARPRLYSSGAAPSASAVTIPISATVDFNNTMVSPPVTANLVVDPTLTVSSSPKSPTDSVHILFDTVPSTAAIGVEQIVTFSITFPTTGLYKFDNFLITANATPRSGNDVSSISFSGLSITSSSSDLGLSPSDFTPLVFQKILNNGQNTSVTTQLRNVVNVGIYNLMPKDTRPSSVRGEVRFFVSDSQLASNGSVVGLSLDVTLGPYVASRSLSLVLLAPPGNAPLLHNQLVSNASVPLSV</sequence>